<dbReference type="Proteomes" id="UP000594462">
    <property type="component" value="Segment"/>
</dbReference>
<feature type="region of interest" description="Disordered" evidence="1">
    <location>
        <begin position="61"/>
        <end position="92"/>
    </location>
</feature>
<evidence type="ECO:0000256" key="1">
    <source>
        <dbReference type="SAM" id="MobiDB-lite"/>
    </source>
</evidence>
<organism evidence="2 3">
    <name type="scientific">Pectobacterium phage Possum</name>
    <dbReference type="NCBI Taxonomy" id="2686301"/>
    <lineage>
        <taxon>Viruses</taxon>
        <taxon>Duplodnaviria</taxon>
        <taxon>Heunggongvirae</taxon>
        <taxon>Uroviricota</taxon>
        <taxon>Caudoviricetes</taxon>
        <taxon>Schitoviridae</taxon>
        <taxon>Cbunavirus</taxon>
        <taxon>Cbunavirus possum</taxon>
    </lineage>
</organism>
<reference evidence="2 3" key="1">
    <citation type="submission" date="2019-12" db="EMBL/GenBank/DDBJ databases">
        <authorList>
            <person name="Shneider M.M."/>
            <person name="Evseev P.V."/>
            <person name="Lukianova A.A."/>
            <person name="Kabilov M.R."/>
            <person name="Miroshnikov K.A."/>
        </authorList>
    </citation>
    <scope>NUCLEOTIDE SEQUENCE [LARGE SCALE GENOMIC DNA]</scope>
</reference>
<accession>A0A7T0LW03</accession>
<gene>
    <name evidence="2" type="ORF">Possum_00040</name>
</gene>
<evidence type="ECO:0000313" key="2">
    <source>
        <dbReference type="EMBL" id="QPL10881.1"/>
    </source>
</evidence>
<dbReference type="EMBL" id="MN812687">
    <property type="protein sequence ID" value="QPL10881.1"/>
    <property type="molecule type" value="Genomic_DNA"/>
</dbReference>
<proteinExistence type="predicted"/>
<name>A0A7T0LW03_9CAUD</name>
<sequence length="210" mass="22790">MSIIHTFASLPESLRGLAIELATTRARQDQYRDLRDIVEEAVYAAAAAADLEVNVKPRVAADPAKPGAEETATMQAEPAGPNPGYKDPGTLDTKGDDTLDALGYFLKTLLSAAETEKHCGRPECQACNRTFGKLKVTKPVNKLRFQQVDHKDGAFGPVDIYRSALKDDVYAIMNRGKTALVESSNIELMSYQAAVEIVRVHGKADRSIVG</sequence>
<keyword evidence="3" id="KW-1185">Reference proteome</keyword>
<protein>
    <submittedName>
        <fullName evidence="2">Uncharacterized protein</fullName>
    </submittedName>
</protein>
<evidence type="ECO:0000313" key="3">
    <source>
        <dbReference type="Proteomes" id="UP000594462"/>
    </source>
</evidence>